<evidence type="ECO:0000256" key="1">
    <source>
        <dbReference type="ARBA" id="ARBA00007865"/>
    </source>
</evidence>
<proteinExistence type="inferred from homology"/>
<comment type="caution">
    <text evidence="2">The sequence shown here is derived from an EMBL/GenBank/DDBJ whole genome shotgun (WGS) entry which is preliminary data.</text>
</comment>
<evidence type="ECO:0000313" key="3">
    <source>
        <dbReference type="Proteomes" id="UP001465668"/>
    </source>
</evidence>
<dbReference type="PANTHER" id="PTHR34861:SF10">
    <property type="entry name" value="CYCLASE"/>
    <property type="match status" value="1"/>
</dbReference>
<organism evidence="2 3">
    <name type="scientific">Seiridium cardinale</name>
    <dbReference type="NCBI Taxonomy" id="138064"/>
    <lineage>
        <taxon>Eukaryota</taxon>
        <taxon>Fungi</taxon>
        <taxon>Dikarya</taxon>
        <taxon>Ascomycota</taxon>
        <taxon>Pezizomycotina</taxon>
        <taxon>Sordariomycetes</taxon>
        <taxon>Xylariomycetidae</taxon>
        <taxon>Amphisphaeriales</taxon>
        <taxon>Sporocadaceae</taxon>
        <taxon>Seiridium</taxon>
    </lineage>
</organism>
<reference evidence="2 3" key="1">
    <citation type="submission" date="2024-02" db="EMBL/GenBank/DDBJ databases">
        <title>First draft genome assembly of two strains of Seiridium cardinale.</title>
        <authorList>
            <person name="Emiliani G."/>
            <person name="Scali E."/>
        </authorList>
    </citation>
    <scope>NUCLEOTIDE SEQUENCE [LARGE SCALE GENOMIC DNA]</scope>
    <source>
        <strain evidence="2 3">BM-138-000479</strain>
    </source>
</reference>
<gene>
    <name evidence="2" type="ORF">SCAR479_04690</name>
</gene>
<keyword evidence="3" id="KW-1185">Reference proteome</keyword>
<evidence type="ECO:0008006" key="4">
    <source>
        <dbReference type="Google" id="ProtNLM"/>
    </source>
</evidence>
<accession>A0ABR2XWV2</accession>
<sequence length="342" mass="37328">MHGATPEYGEATGQNPLEPDHCYIRQLYCDHTRAVKHGQLRRSTRLRLPPARGSDKNGKKDTLGCLNLLTQDTVKRTYAEARDGISISLNAPLDLLKIPGGPRVLTSHKVLSWAEDISPSTCGHMKVLDDEVTFNTQSSSQWDGLCHFAHQASGLGYNGFEHGKAGLEDTQQKRADLPGLEHWHERGGVVGRGVLLDYRAYADAKGTVYEPFSRHVITTEDLETVAEFQGTELRRGDILVVRAGAAEALDDLTGEEQLGLMMKSQGGMVGVEGNEKTAKKPDGSLGDMDDLALFGMNIGELWDLKALSQYCAKTNRYSFLLTSIPLKVPGLVASPPNALALF</sequence>
<dbReference type="InterPro" id="IPR037175">
    <property type="entry name" value="KFase_sf"/>
</dbReference>
<name>A0ABR2XWV2_9PEZI</name>
<dbReference type="PANTHER" id="PTHR34861">
    <property type="match status" value="1"/>
</dbReference>
<dbReference type="InterPro" id="IPR007325">
    <property type="entry name" value="KFase/CYL"/>
</dbReference>
<comment type="similarity">
    <text evidence="1">Belongs to the Cyclase 1 superfamily.</text>
</comment>
<dbReference type="Pfam" id="PF04199">
    <property type="entry name" value="Cyclase"/>
    <property type="match status" value="1"/>
</dbReference>
<evidence type="ECO:0000313" key="2">
    <source>
        <dbReference type="EMBL" id="KAK9778288.1"/>
    </source>
</evidence>
<protein>
    <recommendedName>
        <fullName evidence="4">Cyclase</fullName>
    </recommendedName>
</protein>
<dbReference type="Proteomes" id="UP001465668">
    <property type="component" value="Unassembled WGS sequence"/>
</dbReference>
<dbReference type="EMBL" id="JARVKM010000016">
    <property type="protein sequence ID" value="KAK9778288.1"/>
    <property type="molecule type" value="Genomic_DNA"/>
</dbReference>
<dbReference type="Gene3D" id="3.50.30.50">
    <property type="entry name" value="Putative cyclase"/>
    <property type="match status" value="2"/>
</dbReference>